<gene>
    <name evidence="4" type="ORF">SAMN04488028_1011109</name>
</gene>
<dbReference type="RefSeq" id="WP_073120156.1">
    <property type="nucleotide sequence ID" value="NZ_FRAA01000001.1"/>
</dbReference>
<organism evidence="4 5">
    <name type="scientific">Reichenbachiella agariperforans</name>
    <dbReference type="NCBI Taxonomy" id="156994"/>
    <lineage>
        <taxon>Bacteria</taxon>
        <taxon>Pseudomonadati</taxon>
        <taxon>Bacteroidota</taxon>
        <taxon>Cytophagia</taxon>
        <taxon>Cytophagales</taxon>
        <taxon>Reichenbachiellaceae</taxon>
        <taxon>Reichenbachiella</taxon>
    </lineage>
</organism>
<dbReference type="PANTHER" id="PTHR43397">
    <property type="entry name" value="ERGOTHIONEINE BIOSYNTHESIS PROTEIN 1"/>
    <property type="match status" value="1"/>
</dbReference>
<dbReference type="Gene3D" id="3.40.50.150">
    <property type="entry name" value="Vaccinia Virus protein VP39"/>
    <property type="match status" value="1"/>
</dbReference>
<accession>A0A1M6LV23</accession>
<dbReference type="GO" id="GO:0032259">
    <property type="term" value="P:methylation"/>
    <property type="evidence" value="ECO:0007669"/>
    <property type="project" value="UniProtKB-KW"/>
</dbReference>
<dbReference type="Proteomes" id="UP000184474">
    <property type="component" value="Unassembled WGS sequence"/>
</dbReference>
<protein>
    <submittedName>
        <fullName evidence="4">Dimethylhistidine N-methyltransferase</fullName>
    </submittedName>
</protein>
<dbReference type="Pfam" id="PF10017">
    <property type="entry name" value="Methyltransf_33"/>
    <property type="match status" value="1"/>
</dbReference>
<dbReference type="PIRSF" id="PIRSF018005">
    <property type="entry name" value="UCP018005"/>
    <property type="match status" value="1"/>
</dbReference>
<evidence type="ECO:0000259" key="3">
    <source>
        <dbReference type="Pfam" id="PF10017"/>
    </source>
</evidence>
<keyword evidence="1 4" id="KW-0489">Methyltransferase</keyword>
<dbReference type="InterPro" id="IPR029063">
    <property type="entry name" value="SAM-dependent_MTases_sf"/>
</dbReference>
<dbReference type="PANTHER" id="PTHR43397:SF1">
    <property type="entry name" value="ERGOTHIONEINE BIOSYNTHESIS PROTEIN 1"/>
    <property type="match status" value="1"/>
</dbReference>
<dbReference type="InterPro" id="IPR051128">
    <property type="entry name" value="EgtD_Methyltrsf_superfamily"/>
</dbReference>
<sequence length="321" mass="36624">MPETIEIIQNKTFLNDTLKGLKSKPKTLSSKYFYNKRGDELFQQIMKLDEYYLTDAEYSIFESQKDNILKAFSPNGEDFNLVEFGAGDGYKTKVLLQHFVSEEALFDYIPIDISQHALDGLAQSLAQTIPELSITPMQGDYFQVLDRLSHSSTRRNVILFLGSNIGNFSFDQAQNFLSKIREDINTGDQLLIGVDLKKDPTKILAAYNDSKGVTAAFNMNLLNRINEELGGNFNLESFQHYPFYNPVTGECKSAIMSLKDQEVLIGEEIIAFKKWETMQTEISKKYSTDEIQELAEKCGFEVRYNLEDQNGYFVDSIWSAV</sequence>
<dbReference type="STRING" id="156994.SAMN04488028_1011109"/>
<keyword evidence="2 4" id="KW-0808">Transferase</keyword>
<evidence type="ECO:0000313" key="4">
    <source>
        <dbReference type="EMBL" id="SHJ75108.1"/>
    </source>
</evidence>
<evidence type="ECO:0000256" key="2">
    <source>
        <dbReference type="ARBA" id="ARBA00022679"/>
    </source>
</evidence>
<dbReference type="EMBL" id="FRAA01000001">
    <property type="protein sequence ID" value="SHJ75108.1"/>
    <property type="molecule type" value="Genomic_DNA"/>
</dbReference>
<proteinExistence type="predicted"/>
<dbReference type="InterPro" id="IPR017804">
    <property type="entry name" value="MeTrfase_EgtD-like"/>
</dbReference>
<feature type="domain" description="Histidine-specific methyltransferase SAM-dependent" evidence="3">
    <location>
        <begin position="15"/>
        <end position="318"/>
    </location>
</feature>
<dbReference type="NCBIfam" id="TIGR03438">
    <property type="entry name" value="egtD_ergothio"/>
    <property type="match status" value="1"/>
</dbReference>
<evidence type="ECO:0000313" key="5">
    <source>
        <dbReference type="Proteomes" id="UP000184474"/>
    </source>
</evidence>
<dbReference type="AlphaFoldDB" id="A0A1M6LV23"/>
<reference evidence="5" key="1">
    <citation type="submission" date="2016-11" db="EMBL/GenBank/DDBJ databases">
        <authorList>
            <person name="Varghese N."/>
            <person name="Submissions S."/>
        </authorList>
    </citation>
    <scope>NUCLEOTIDE SEQUENCE [LARGE SCALE GENOMIC DNA]</scope>
    <source>
        <strain evidence="5">DSM 26134</strain>
    </source>
</reference>
<dbReference type="InterPro" id="IPR019257">
    <property type="entry name" value="MeTrfase_dom"/>
</dbReference>
<name>A0A1M6LV23_REIAG</name>
<dbReference type="InterPro" id="IPR035094">
    <property type="entry name" value="EgtD"/>
</dbReference>
<dbReference type="SUPFAM" id="SSF53335">
    <property type="entry name" value="S-adenosyl-L-methionine-dependent methyltransferases"/>
    <property type="match status" value="1"/>
</dbReference>
<dbReference type="GO" id="GO:0008168">
    <property type="term" value="F:methyltransferase activity"/>
    <property type="evidence" value="ECO:0007669"/>
    <property type="project" value="UniProtKB-KW"/>
</dbReference>
<evidence type="ECO:0000256" key="1">
    <source>
        <dbReference type="ARBA" id="ARBA00022603"/>
    </source>
</evidence>
<keyword evidence="5" id="KW-1185">Reference proteome</keyword>